<dbReference type="AlphaFoldDB" id="A0A0F9LE62"/>
<reference evidence="2" key="1">
    <citation type="journal article" date="2015" name="Nature">
        <title>Complex archaea that bridge the gap between prokaryotes and eukaryotes.</title>
        <authorList>
            <person name="Spang A."/>
            <person name="Saw J.H."/>
            <person name="Jorgensen S.L."/>
            <person name="Zaremba-Niedzwiedzka K."/>
            <person name="Martijn J."/>
            <person name="Lind A.E."/>
            <person name="van Eijk R."/>
            <person name="Schleper C."/>
            <person name="Guy L."/>
            <person name="Ettema T.J."/>
        </authorList>
    </citation>
    <scope>NUCLEOTIDE SEQUENCE</scope>
</reference>
<protein>
    <recommendedName>
        <fullName evidence="3">Resolvase HTH domain-containing protein</fullName>
    </recommendedName>
</protein>
<evidence type="ECO:0000313" key="2">
    <source>
        <dbReference type="EMBL" id="KKM25730.1"/>
    </source>
</evidence>
<feature type="compositionally biased region" description="Basic and acidic residues" evidence="1">
    <location>
        <begin position="162"/>
        <end position="171"/>
    </location>
</feature>
<comment type="caution">
    <text evidence="2">The sequence shown here is derived from an EMBL/GenBank/DDBJ whole genome shotgun (WGS) entry which is preliminary data.</text>
</comment>
<organism evidence="2">
    <name type="scientific">marine sediment metagenome</name>
    <dbReference type="NCBI Taxonomy" id="412755"/>
    <lineage>
        <taxon>unclassified sequences</taxon>
        <taxon>metagenomes</taxon>
        <taxon>ecological metagenomes</taxon>
    </lineage>
</organism>
<name>A0A0F9LE62_9ZZZZ</name>
<dbReference type="EMBL" id="LAZR01012655">
    <property type="protein sequence ID" value="KKM25730.1"/>
    <property type="molecule type" value="Genomic_DNA"/>
</dbReference>
<feature type="compositionally biased region" description="Acidic residues" evidence="1">
    <location>
        <begin position="172"/>
        <end position="181"/>
    </location>
</feature>
<evidence type="ECO:0000256" key="1">
    <source>
        <dbReference type="SAM" id="MobiDB-lite"/>
    </source>
</evidence>
<dbReference type="Gene3D" id="1.10.10.60">
    <property type="entry name" value="Homeodomain-like"/>
    <property type="match status" value="3"/>
</dbReference>
<gene>
    <name evidence="2" type="ORF">LCGC14_1592030</name>
</gene>
<sequence length="181" mass="20888">MSTLTETQIMEVQEMLDAGMLVDAIHHETGVSVPKIYKVRREMGITGRQREALEGVDVEQVASDYREGKPIRMIAEEQEISINTMYAALLAVGEPLRRYTTVMDPARKRQYDEAVAMYEGGILIRTIVFETGLSQYQLHKELHRRGLPLRHPRKLTPQRGHRTWEPIKKEEDNDDDEVQSQ</sequence>
<proteinExistence type="predicted"/>
<evidence type="ECO:0008006" key="3">
    <source>
        <dbReference type="Google" id="ProtNLM"/>
    </source>
</evidence>
<feature type="compositionally biased region" description="Basic residues" evidence="1">
    <location>
        <begin position="148"/>
        <end position="161"/>
    </location>
</feature>
<accession>A0A0F9LE62</accession>
<feature type="region of interest" description="Disordered" evidence="1">
    <location>
        <begin position="148"/>
        <end position="181"/>
    </location>
</feature>